<name>A0A5E4PGE0_9COXI</name>
<dbReference type="KEGG" id="asip:AQUSIP_08070"/>
<reference evidence="1 2" key="1">
    <citation type="submission" date="2019-08" db="EMBL/GenBank/DDBJ databases">
        <authorList>
            <person name="Guy L."/>
        </authorList>
    </citation>
    <scope>NUCLEOTIDE SEQUENCE [LARGE SCALE GENOMIC DNA]</scope>
    <source>
        <strain evidence="1 2">SGT-108</strain>
    </source>
</reference>
<dbReference type="RefSeq" id="WP_148338816.1">
    <property type="nucleotide sequence ID" value="NZ_LR699119.1"/>
</dbReference>
<keyword evidence="2" id="KW-1185">Reference proteome</keyword>
<protein>
    <submittedName>
        <fullName evidence="1">Uncharacterized protein</fullName>
    </submittedName>
</protein>
<accession>A0A5E4PGE0</accession>
<gene>
    <name evidence="1" type="ORF">AQUSIP_08070</name>
</gene>
<evidence type="ECO:0000313" key="2">
    <source>
        <dbReference type="Proteomes" id="UP000324194"/>
    </source>
</evidence>
<proteinExistence type="predicted"/>
<dbReference type="EMBL" id="LR699119">
    <property type="protein sequence ID" value="VVC75517.1"/>
    <property type="molecule type" value="Genomic_DNA"/>
</dbReference>
<evidence type="ECO:0000313" key="1">
    <source>
        <dbReference type="EMBL" id="VVC75517.1"/>
    </source>
</evidence>
<dbReference type="AlphaFoldDB" id="A0A5E4PGE0"/>
<organism evidence="1 2">
    <name type="scientific">Aquicella siphonis</name>
    <dbReference type="NCBI Taxonomy" id="254247"/>
    <lineage>
        <taxon>Bacteria</taxon>
        <taxon>Pseudomonadati</taxon>
        <taxon>Pseudomonadota</taxon>
        <taxon>Gammaproteobacteria</taxon>
        <taxon>Legionellales</taxon>
        <taxon>Coxiellaceae</taxon>
        <taxon>Aquicella</taxon>
    </lineage>
</organism>
<dbReference type="Proteomes" id="UP000324194">
    <property type="component" value="Chromosome 1"/>
</dbReference>
<sequence length="685" mass="77311">MLSDRKNEDPVRTGSVLPLLYAMKSVFIDFTHREIILVNQLIKEACPRDFNGFLKSMKTQLYSGCLGGLRFHHIPDIIKYVKLMSQLDYLLKYHITSAWNAAQTEIQSRTRGSVKIKPVTADDALPILITVILKCTEKIRESGTNIDPAALTEKIGKLCDLNNFIYGSNGCAENYALIMLGSAITYCTQLSRQQDNNEEEASTTLTADKLMFLSGSDLIKTAETIGQALSDSQSAREICAAFVSLYDSVPCEDERELNFLAAHPSLLIREIIHRACVRYLISLHDEIKKCLLNDSQLFKTYYGSDTDSLSGESGLFDIYERIQSGLRDTASKLASFSRQFPQLEIHLKKAAALNVLMQAIDDHALPPESAILSFADKFHECEVILKQPADAAYNLFYQALVSVDIAAKSRFEIAVNLEYIPEMLLSAENTDLKTLHAARSDCGPDGPRPASKPVYLMLCMLDIIMHEFHRGKGISGLITFTVSKMDEADQKKIHHVLNDSEVIDVDTLLKALVNSNLHDLELCEKLNAFAVLNQIPPPFNLGILIKILQRIEIYNQRAIEHLMNSDDETLNERDTFRMKTGTDKQSYLTELYAIIECALSGDRRALEKSVEEIKLLQLKASNREQYPDALTTYSRLSRSHITQLSYEALRFLGTMIEHPETYDTTVSQYQLYRYRDKPSKRPNSL</sequence>